<proteinExistence type="predicted"/>
<gene>
    <name evidence="1" type="ORF">QN277_025296</name>
</gene>
<comment type="caution">
    <text evidence="1">The sequence shown here is derived from an EMBL/GenBank/DDBJ whole genome shotgun (WGS) entry which is preliminary data.</text>
</comment>
<evidence type="ECO:0000313" key="1">
    <source>
        <dbReference type="EMBL" id="KAK4268680.1"/>
    </source>
</evidence>
<protein>
    <submittedName>
        <fullName evidence="1">Uncharacterized protein</fullName>
    </submittedName>
</protein>
<dbReference type="AlphaFoldDB" id="A0AAE1JE07"/>
<sequence length="161" mass="18352">MAVDKMDDCFIKDRPEDVSWLCSLSKSEIDMLINLKLCILHRAKTIGHEELAEKFDLKVLRAIVFILMEYLKGQVKDSSLTLDEVRPAALLDACNLLRCDHEGVLSIEHLSKNIGIDPQRIVIRPQEVVSAPEVVRSNVEKRKRKSFFVGKKKPKLIAKDN</sequence>
<name>A0AAE1JE07_9FABA</name>
<dbReference type="Proteomes" id="UP001293593">
    <property type="component" value="Unassembled WGS sequence"/>
</dbReference>
<dbReference type="PANTHER" id="PTHR48237:SF1">
    <property type="entry name" value="SPC97_SPC98 FAMILY OF SPINDLE POLE BODY (SBP) COMPONENT"/>
    <property type="match status" value="1"/>
</dbReference>
<organism evidence="1 2">
    <name type="scientific">Acacia crassicarpa</name>
    <name type="common">northern wattle</name>
    <dbReference type="NCBI Taxonomy" id="499986"/>
    <lineage>
        <taxon>Eukaryota</taxon>
        <taxon>Viridiplantae</taxon>
        <taxon>Streptophyta</taxon>
        <taxon>Embryophyta</taxon>
        <taxon>Tracheophyta</taxon>
        <taxon>Spermatophyta</taxon>
        <taxon>Magnoliopsida</taxon>
        <taxon>eudicotyledons</taxon>
        <taxon>Gunneridae</taxon>
        <taxon>Pentapetalae</taxon>
        <taxon>rosids</taxon>
        <taxon>fabids</taxon>
        <taxon>Fabales</taxon>
        <taxon>Fabaceae</taxon>
        <taxon>Caesalpinioideae</taxon>
        <taxon>mimosoid clade</taxon>
        <taxon>Acacieae</taxon>
        <taxon>Acacia</taxon>
    </lineage>
</organism>
<keyword evidence="2" id="KW-1185">Reference proteome</keyword>
<accession>A0AAE1JE07</accession>
<evidence type="ECO:0000313" key="2">
    <source>
        <dbReference type="Proteomes" id="UP001293593"/>
    </source>
</evidence>
<dbReference type="EMBL" id="JAWXYG010000007">
    <property type="protein sequence ID" value="KAK4268680.1"/>
    <property type="molecule type" value="Genomic_DNA"/>
</dbReference>
<dbReference type="PANTHER" id="PTHR48237">
    <property type="entry name" value="GAMMA-TUBULIN COMPLEX COMPONENT"/>
    <property type="match status" value="1"/>
</dbReference>
<reference evidence="1" key="1">
    <citation type="submission" date="2023-10" db="EMBL/GenBank/DDBJ databases">
        <title>Chromosome-level genome of the transformable northern wattle, Acacia crassicarpa.</title>
        <authorList>
            <person name="Massaro I."/>
            <person name="Sinha N.R."/>
            <person name="Poethig S."/>
            <person name="Leichty A.R."/>
        </authorList>
    </citation>
    <scope>NUCLEOTIDE SEQUENCE</scope>
    <source>
        <strain evidence="1">Acra3RX</strain>
        <tissue evidence="1">Leaf</tissue>
    </source>
</reference>